<feature type="transmembrane region" description="Helical" evidence="1">
    <location>
        <begin position="64"/>
        <end position="86"/>
    </location>
</feature>
<comment type="caution">
    <text evidence="2">The sequence shown here is derived from an EMBL/GenBank/DDBJ whole genome shotgun (WGS) entry which is preliminary data.</text>
</comment>
<keyword evidence="3" id="KW-1185">Reference proteome</keyword>
<dbReference type="OrthoDB" id="3679444at2"/>
<reference evidence="2 3" key="1">
    <citation type="submission" date="2019-06" db="EMBL/GenBank/DDBJ databases">
        <title>Sequencing the genomes of 1000 actinobacteria strains.</title>
        <authorList>
            <person name="Klenk H.-P."/>
        </authorList>
    </citation>
    <scope>NUCLEOTIDE SEQUENCE [LARGE SCALE GENOMIC DNA]</scope>
    <source>
        <strain evidence="2 3">DSM 45511</strain>
    </source>
</reference>
<protein>
    <submittedName>
        <fullName evidence="2">Uncharacterized protein</fullName>
    </submittedName>
</protein>
<dbReference type="RefSeq" id="WP_142104439.1">
    <property type="nucleotide sequence ID" value="NZ_VFPH01000002.1"/>
</dbReference>
<feature type="transmembrane region" description="Helical" evidence="1">
    <location>
        <begin position="37"/>
        <end position="58"/>
    </location>
</feature>
<keyword evidence="1" id="KW-0812">Transmembrane</keyword>
<dbReference type="EMBL" id="VFPH01000002">
    <property type="protein sequence ID" value="TQM37654.1"/>
    <property type="molecule type" value="Genomic_DNA"/>
</dbReference>
<evidence type="ECO:0000313" key="2">
    <source>
        <dbReference type="EMBL" id="TQM37654.1"/>
    </source>
</evidence>
<organism evidence="2 3">
    <name type="scientific">Pseudonocardia cypriaca</name>
    <dbReference type="NCBI Taxonomy" id="882449"/>
    <lineage>
        <taxon>Bacteria</taxon>
        <taxon>Bacillati</taxon>
        <taxon>Actinomycetota</taxon>
        <taxon>Actinomycetes</taxon>
        <taxon>Pseudonocardiales</taxon>
        <taxon>Pseudonocardiaceae</taxon>
        <taxon>Pseudonocardia</taxon>
    </lineage>
</organism>
<name>A0A543FV86_9PSEU</name>
<accession>A0A543FV86</accession>
<evidence type="ECO:0000256" key="1">
    <source>
        <dbReference type="SAM" id="Phobius"/>
    </source>
</evidence>
<dbReference type="Proteomes" id="UP000319818">
    <property type="component" value="Unassembled WGS sequence"/>
</dbReference>
<feature type="transmembrane region" description="Helical" evidence="1">
    <location>
        <begin position="174"/>
        <end position="193"/>
    </location>
</feature>
<sequence length="219" mass="22914">MADALDREQQLLSALTTEHFTLQGARAQTLTESASRATVYVGAVSSSLIALGFIGQISEVGAPFQVFALIVLPTLYLLGIVTHIRLVECGVEDVRYGMAINRIRGYYRELAGDHARLFLLTAHDDPRGVFENAGVPSGRRPQVFSFASVVATINAVVGGSTVGIAVAAAADPPLAVTAAAGAVAGLASIVVWLRVAARILARRVPRDAPLFPTPPTGNG</sequence>
<keyword evidence="1" id="KW-1133">Transmembrane helix</keyword>
<proteinExistence type="predicted"/>
<keyword evidence="1" id="KW-0472">Membrane</keyword>
<gene>
    <name evidence="2" type="ORF">FB388_4871</name>
</gene>
<feature type="transmembrane region" description="Helical" evidence="1">
    <location>
        <begin position="143"/>
        <end position="168"/>
    </location>
</feature>
<evidence type="ECO:0000313" key="3">
    <source>
        <dbReference type="Proteomes" id="UP000319818"/>
    </source>
</evidence>
<dbReference type="AlphaFoldDB" id="A0A543FV86"/>